<dbReference type="CDD" id="cd19496">
    <property type="entry name" value="Elp5"/>
    <property type="match status" value="1"/>
</dbReference>
<comment type="pathway">
    <text evidence="3">tRNA modification; 5-methoxycarbonylmethyl-2-thiouridine-tRNA biosynthesis.</text>
</comment>
<dbReference type="Proteomes" id="UP000443090">
    <property type="component" value="Unassembled WGS sequence"/>
</dbReference>
<evidence type="ECO:0000256" key="8">
    <source>
        <dbReference type="ARBA" id="ARBA00023242"/>
    </source>
</evidence>
<evidence type="ECO:0000313" key="11">
    <source>
        <dbReference type="Proteomes" id="UP000443090"/>
    </source>
</evidence>
<comment type="similarity">
    <text evidence="4">Belongs to the ELP5 family.</text>
</comment>
<evidence type="ECO:0000256" key="7">
    <source>
        <dbReference type="ARBA" id="ARBA00022694"/>
    </source>
</evidence>
<dbReference type="GO" id="GO:0002098">
    <property type="term" value="P:tRNA wobble uridine modification"/>
    <property type="evidence" value="ECO:0007669"/>
    <property type="project" value="InterPro"/>
</dbReference>
<organism evidence="10 11">
    <name type="scientific">Lachnellula occidentalis</name>
    <dbReference type="NCBI Taxonomy" id="215460"/>
    <lineage>
        <taxon>Eukaryota</taxon>
        <taxon>Fungi</taxon>
        <taxon>Dikarya</taxon>
        <taxon>Ascomycota</taxon>
        <taxon>Pezizomycotina</taxon>
        <taxon>Leotiomycetes</taxon>
        <taxon>Helotiales</taxon>
        <taxon>Lachnaceae</taxon>
        <taxon>Lachnellula</taxon>
    </lineage>
</organism>
<evidence type="ECO:0000256" key="4">
    <source>
        <dbReference type="ARBA" id="ARBA00009567"/>
    </source>
</evidence>
<dbReference type="Pfam" id="PF10483">
    <property type="entry name" value="Elong_Iki1"/>
    <property type="match status" value="1"/>
</dbReference>
<keyword evidence="6" id="KW-0963">Cytoplasm</keyword>
<dbReference type="GO" id="GO:0000049">
    <property type="term" value="F:tRNA binding"/>
    <property type="evidence" value="ECO:0007669"/>
    <property type="project" value="TreeGrafter"/>
</dbReference>
<dbReference type="GO" id="GO:0005634">
    <property type="term" value="C:nucleus"/>
    <property type="evidence" value="ECO:0007669"/>
    <property type="project" value="UniProtKB-SubCell"/>
</dbReference>
<dbReference type="AlphaFoldDB" id="A0A8H8RJN0"/>
<feature type="compositionally biased region" description="Polar residues" evidence="9">
    <location>
        <begin position="294"/>
        <end position="307"/>
    </location>
</feature>
<evidence type="ECO:0000256" key="5">
    <source>
        <dbReference type="ARBA" id="ARBA00020264"/>
    </source>
</evidence>
<dbReference type="PANTHER" id="PTHR15641">
    <property type="entry name" value="ELONGATOR COMPLEX PROTEIN 5"/>
    <property type="match status" value="1"/>
</dbReference>
<evidence type="ECO:0000256" key="1">
    <source>
        <dbReference type="ARBA" id="ARBA00004123"/>
    </source>
</evidence>
<reference evidence="10 11" key="1">
    <citation type="submission" date="2018-05" db="EMBL/GenBank/DDBJ databases">
        <title>Genome sequencing and assembly of the regulated plant pathogen Lachnellula willkommii and related sister species for the development of diagnostic species identification markers.</title>
        <authorList>
            <person name="Giroux E."/>
            <person name="Bilodeau G."/>
        </authorList>
    </citation>
    <scope>NUCLEOTIDE SEQUENCE [LARGE SCALE GENOMIC DNA]</scope>
    <source>
        <strain evidence="10 11">CBS 160.35</strain>
    </source>
</reference>
<evidence type="ECO:0000256" key="3">
    <source>
        <dbReference type="ARBA" id="ARBA00005043"/>
    </source>
</evidence>
<dbReference type="Gene3D" id="3.40.50.300">
    <property type="entry name" value="P-loop containing nucleotide triphosphate hydrolases"/>
    <property type="match status" value="1"/>
</dbReference>
<comment type="subcellular location">
    <subcellularLocation>
        <location evidence="2">Cytoplasm</location>
    </subcellularLocation>
    <subcellularLocation>
        <location evidence="1">Nucleus</location>
    </subcellularLocation>
</comment>
<dbReference type="GO" id="GO:0033588">
    <property type="term" value="C:elongator holoenzyme complex"/>
    <property type="evidence" value="ECO:0007669"/>
    <property type="project" value="InterPro"/>
</dbReference>
<evidence type="ECO:0000256" key="9">
    <source>
        <dbReference type="SAM" id="MobiDB-lite"/>
    </source>
</evidence>
<gene>
    <name evidence="10" type="primary">iki1</name>
    <name evidence="10" type="ORF">LOCC1_G007524</name>
</gene>
<dbReference type="UniPathway" id="UPA00988"/>
<dbReference type="PANTHER" id="PTHR15641:SF1">
    <property type="entry name" value="ELONGATOR COMPLEX PROTEIN 5"/>
    <property type="match status" value="1"/>
</dbReference>
<dbReference type="EMBL" id="QGMI01000791">
    <property type="protein sequence ID" value="TVY36742.1"/>
    <property type="molecule type" value="Genomic_DNA"/>
</dbReference>
<dbReference type="InterPro" id="IPR019519">
    <property type="entry name" value="Elp5"/>
</dbReference>
<keyword evidence="8" id="KW-0539">Nucleus</keyword>
<feature type="region of interest" description="Disordered" evidence="9">
    <location>
        <begin position="294"/>
        <end position="314"/>
    </location>
</feature>
<keyword evidence="7" id="KW-0819">tRNA processing</keyword>
<protein>
    <recommendedName>
        <fullName evidence="5">Elongator complex protein 5</fullName>
    </recommendedName>
</protein>
<dbReference type="GO" id="GO:0005829">
    <property type="term" value="C:cytosol"/>
    <property type="evidence" value="ECO:0007669"/>
    <property type="project" value="TreeGrafter"/>
</dbReference>
<dbReference type="OrthoDB" id="166907at2759"/>
<evidence type="ECO:0000256" key="2">
    <source>
        <dbReference type="ARBA" id="ARBA00004496"/>
    </source>
</evidence>
<sequence>MAPSALQQRRTHNTLLFQKLLNLRDGASPFTLVLDTLEQGGICVLKEFVRRAKISKSRIMFISYATLRTKLSFEPDIFITARSKPLSALRTEILSHLPLPPSATNTSPTIITPKETLIIIDTLTNLATTHPAHLPAFLSSLLTSPATSLLAILHTDIPLPRPRPPYAADALTTLTYLATAILTVSSFAHVLQRKRARDRSVQEPVFGLWEKREGVLVGMRGEGETGGVVVRMEVRRRSGRGVLEDFVLLPPSPPPSPLSSPPLPQIQPPNLNTKDKLSTVLLLDEHPLYTSTPLISQSTQSTTNPNAATEGETDDVETTFSLGLTDKQKRDREAVVLPYFDAQKEGGGNMEGGRILYDMGAEDREDFDDEEDEI</sequence>
<evidence type="ECO:0000313" key="10">
    <source>
        <dbReference type="EMBL" id="TVY36742.1"/>
    </source>
</evidence>
<name>A0A8H8RJN0_9HELO</name>
<comment type="caution">
    <text evidence="10">The sequence shown here is derived from an EMBL/GenBank/DDBJ whole genome shotgun (WGS) entry which is preliminary data.</text>
</comment>
<evidence type="ECO:0000256" key="6">
    <source>
        <dbReference type="ARBA" id="ARBA00022490"/>
    </source>
</evidence>
<proteinExistence type="inferred from homology"/>
<dbReference type="InterPro" id="IPR027417">
    <property type="entry name" value="P-loop_NTPase"/>
</dbReference>
<keyword evidence="11" id="KW-1185">Reference proteome</keyword>
<accession>A0A8H8RJN0</accession>